<keyword evidence="2" id="KW-1185">Reference proteome</keyword>
<name>A0A0H5SGP5_HERHM</name>
<organism evidence="1 2">
    <name type="scientific">Herbinix hemicellulosilytica</name>
    <dbReference type="NCBI Taxonomy" id="1564487"/>
    <lineage>
        <taxon>Bacteria</taxon>
        <taxon>Bacillati</taxon>
        <taxon>Bacillota</taxon>
        <taxon>Clostridia</taxon>
        <taxon>Lachnospirales</taxon>
        <taxon>Lachnospiraceae</taxon>
        <taxon>Herbinix</taxon>
    </lineage>
</organism>
<evidence type="ECO:0000313" key="1">
    <source>
        <dbReference type="EMBL" id="CRZ34210.1"/>
    </source>
</evidence>
<dbReference type="EMBL" id="CVTD020000013">
    <property type="protein sequence ID" value="CRZ34210.1"/>
    <property type="molecule type" value="Genomic_DNA"/>
</dbReference>
<dbReference type="Pfam" id="PF20124">
    <property type="entry name" value="DUF6514"/>
    <property type="match status" value="1"/>
</dbReference>
<proteinExistence type="predicted"/>
<reference evidence="1 2" key="1">
    <citation type="submission" date="2015-06" db="EMBL/GenBank/DDBJ databases">
        <authorList>
            <person name="Wibberg Daniel"/>
        </authorList>
    </citation>
    <scope>NUCLEOTIDE SEQUENCE [LARGE SCALE GENOMIC DNA]</scope>
    <source>
        <strain evidence="1 2">T3/55T</strain>
    </source>
</reference>
<accession>A0A0H5SGP5</accession>
<protein>
    <submittedName>
        <fullName evidence="1">Uncharacterized protein</fullName>
    </submittedName>
</protein>
<gene>
    <name evidence="1" type="ORF">HHT355_1007</name>
</gene>
<evidence type="ECO:0000313" key="2">
    <source>
        <dbReference type="Proteomes" id="UP000236497"/>
    </source>
</evidence>
<sequence length="104" mass="12220">MKFCFTLTKYDKGVSFLHMMQSITTKTICDRNKEVEIIYNLVFQNALYSLECIRVSENNNELNNYCFIENITEDETEAENCLQTVAKGKVFPVHIKDVIEDYFK</sequence>
<dbReference type="InterPro" id="IPR017016">
    <property type="entry name" value="UCP033595"/>
</dbReference>
<dbReference type="Proteomes" id="UP000236497">
    <property type="component" value="Unassembled WGS sequence"/>
</dbReference>
<dbReference type="AlphaFoldDB" id="A0A0H5SGP5"/>